<dbReference type="Proteomes" id="UP000699691">
    <property type="component" value="Unassembled WGS sequence"/>
</dbReference>
<organism evidence="1 2">
    <name type="scientific">candidate division WWE3 bacterium</name>
    <dbReference type="NCBI Taxonomy" id="2053526"/>
    <lineage>
        <taxon>Bacteria</taxon>
        <taxon>Katanobacteria</taxon>
    </lineage>
</organism>
<sequence>MTKKSLSGGTVHNLPVDLKKALSSSDAAKEAWDSLTPLARNEWICWNISVKKDETRKEHIKRTISELQEGKRRPCCWIGCIHRTDKEISPSVKGILAKRSKTK</sequence>
<gene>
    <name evidence="1" type="ORF">KC573_01385</name>
</gene>
<accession>A0A955LVP1</accession>
<name>A0A955LVP1_UNCKA</name>
<evidence type="ECO:0000313" key="2">
    <source>
        <dbReference type="Proteomes" id="UP000699691"/>
    </source>
</evidence>
<dbReference type="EMBL" id="JAGQKY010000041">
    <property type="protein sequence ID" value="MCA9397455.1"/>
    <property type="molecule type" value="Genomic_DNA"/>
</dbReference>
<reference evidence="1" key="2">
    <citation type="journal article" date="2021" name="Microbiome">
        <title>Successional dynamics and alternative stable states in a saline activated sludge microbial community over 9 years.</title>
        <authorList>
            <person name="Wang Y."/>
            <person name="Ye J."/>
            <person name="Ju F."/>
            <person name="Liu L."/>
            <person name="Boyd J.A."/>
            <person name="Deng Y."/>
            <person name="Parks D.H."/>
            <person name="Jiang X."/>
            <person name="Yin X."/>
            <person name="Woodcroft B.J."/>
            <person name="Tyson G.W."/>
            <person name="Hugenholtz P."/>
            <person name="Polz M.F."/>
            <person name="Zhang T."/>
        </authorList>
    </citation>
    <scope>NUCLEOTIDE SEQUENCE</scope>
    <source>
        <strain evidence="1">HKST-UBA02</strain>
    </source>
</reference>
<protein>
    <submittedName>
        <fullName evidence="1">YdeI/OmpD-associated family protein</fullName>
    </submittedName>
</protein>
<evidence type="ECO:0000313" key="1">
    <source>
        <dbReference type="EMBL" id="MCA9397455.1"/>
    </source>
</evidence>
<dbReference type="Pfam" id="PF13376">
    <property type="entry name" value="OmdA"/>
    <property type="match status" value="1"/>
</dbReference>
<dbReference type="AlphaFoldDB" id="A0A955LVP1"/>
<reference evidence="1" key="1">
    <citation type="submission" date="2020-04" db="EMBL/GenBank/DDBJ databases">
        <authorList>
            <person name="Zhang T."/>
        </authorList>
    </citation>
    <scope>NUCLEOTIDE SEQUENCE</scope>
    <source>
        <strain evidence="1">HKST-UBA02</strain>
    </source>
</reference>
<proteinExistence type="predicted"/>
<comment type="caution">
    <text evidence="1">The sequence shown here is derived from an EMBL/GenBank/DDBJ whole genome shotgun (WGS) entry which is preliminary data.</text>
</comment>